<protein>
    <submittedName>
        <fullName evidence="1">Uncharacterized protein</fullName>
    </submittedName>
</protein>
<dbReference type="EMBL" id="OCMT01000001">
    <property type="protein sequence ID" value="SOD13311.1"/>
    <property type="molecule type" value="Genomic_DNA"/>
</dbReference>
<reference evidence="2" key="1">
    <citation type="submission" date="2017-09" db="EMBL/GenBank/DDBJ databases">
        <authorList>
            <person name="Varghese N."/>
            <person name="Submissions S."/>
        </authorList>
    </citation>
    <scope>NUCLEOTIDE SEQUENCE [LARGE SCALE GENOMIC DNA]</scope>
    <source>
        <strain evidence="2">CGMCC 1.12803</strain>
    </source>
</reference>
<dbReference type="AlphaFoldDB" id="A0A285ZUH3"/>
<name>A0A285ZUH3_9SPHI</name>
<proteinExistence type="predicted"/>
<evidence type="ECO:0000313" key="2">
    <source>
        <dbReference type="Proteomes" id="UP000219281"/>
    </source>
</evidence>
<evidence type="ECO:0000313" key="1">
    <source>
        <dbReference type="EMBL" id="SOD13311.1"/>
    </source>
</evidence>
<accession>A0A285ZUH3</accession>
<dbReference type="Proteomes" id="UP000219281">
    <property type="component" value="Unassembled WGS sequence"/>
</dbReference>
<sequence length="46" mass="5200">MNTYGLIRRFNYSEEKSSVATSLSFCNLRALWNSCEALNPVTNKGI</sequence>
<keyword evidence="2" id="KW-1185">Reference proteome</keyword>
<organism evidence="1 2">
    <name type="scientific">Pedobacter xixiisoli</name>
    <dbReference type="NCBI Taxonomy" id="1476464"/>
    <lineage>
        <taxon>Bacteria</taxon>
        <taxon>Pseudomonadati</taxon>
        <taxon>Bacteroidota</taxon>
        <taxon>Sphingobacteriia</taxon>
        <taxon>Sphingobacteriales</taxon>
        <taxon>Sphingobacteriaceae</taxon>
        <taxon>Pedobacter</taxon>
    </lineage>
</organism>
<gene>
    <name evidence="1" type="ORF">SAMN06297358_1138</name>
</gene>